<keyword evidence="2" id="KW-1185">Reference proteome</keyword>
<name>A0ACB9RE71_9MYRT</name>
<sequence>MGVSNNVTAVLNLIALLCSVPIISSGVWLSSKPDNECAHHLRWPIVILGTLLLLVALAGFVGAYWNRQGLLAVYLFAMALLIAALLFVTVFAFVVTRDEVSFSFPGRGYREYRLAGFSSWLREHVVDPEDWVKIRACLADSDVCSKLALDYFTADQFYTGHISPLQSGCCKPPTVCGYTYVNPTLWLNPANPSADPDCYLWSNDQGRLCYECNSCKAGLLGNLREEWRKANRIVIAAVVILIIVYLVACSAFRNAQSEELFRHSKS</sequence>
<dbReference type="Proteomes" id="UP001057402">
    <property type="component" value="Chromosome 4"/>
</dbReference>
<evidence type="ECO:0000313" key="2">
    <source>
        <dbReference type="Proteomes" id="UP001057402"/>
    </source>
</evidence>
<proteinExistence type="predicted"/>
<gene>
    <name evidence="1" type="ORF">MLD38_014290</name>
</gene>
<reference evidence="2" key="1">
    <citation type="journal article" date="2023" name="Front. Plant Sci.">
        <title>Chromosomal-level genome assembly of Melastoma candidum provides insights into trichome evolution.</title>
        <authorList>
            <person name="Zhong Y."/>
            <person name="Wu W."/>
            <person name="Sun C."/>
            <person name="Zou P."/>
            <person name="Liu Y."/>
            <person name="Dai S."/>
            <person name="Zhou R."/>
        </authorList>
    </citation>
    <scope>NUCLEOTIDE SEQUENCE [LARGE SCALE GENOMIC DNA]</scope>
</reference>
<evidence type="ECO:0000313" key="1">
    <source>
        <dbReference type="EMBL" id="KAI4376541.1"/>
    </source>
</evidence>
<dbReference type="EMBL" id="CM042883">
    <property type="protein sequence ID" value="KAI4376541.1"/>
    <property type="molecule type" value="Genomic_DNA"/>
</dbReference>
<organism evidence="1 2">
    <name type="scientific">Melastoma candidum</name>
    <dbReference type="NCBI Taxonomy" id="119954"/>
    <lineage>
        <taxon>Eukaryota</taxon>
        <taxon>Viridiplantae</taxon>
        <taxon>Streptophyta</taxon>
        <taxon>Embryophyta</taxon>
        <taxon>Tracheophyta</taxon>
        <taxon>Spermatophyta</taxon>
        <taxon>Magnoliopsida</taxon>
        <taxon>eudicotyledons</taxon>
        <taxon>Gunneridae</taxon>
        <taxon>Pentapetalae</taxon>
        <taxon>rosids</taxon>
        <taxon>malvids</taxon>
        <taxon>Myrtales</taxon>
        <taxon>Melastomataceae</taxon>
        <taxon>Melastomatoideae</taxon>
        <taxon>Melastomateae</taxon>
        <taxon>Melastoma</taxon>
    </lineage>
</organism>
<protein>
    <submittedName>
        <fullName evidence="1">Uncharacterized protein</fullName>
    </submittedName>
</protein>
<comment type="caution">
    <text evidence="1">The sequence shown here is derived from an EMBL/GenBank/DDBJ whole genome shotgun (WGS) entry which is preliminary data.</text>
</comment>
<accession>A0ACB9RE71</accession>